<reference evidence="2" key="1">
    <citation type="submission" date="2016-05" db="EMBL/GenBank/DDBJ databases">
        <authorList>
            <person name="Lavstsen T."/>
            <person name="Jespersen J.S."/>
        </authorList>
    </citation>
    <scope>NUCLEOTIDE SEQUENCE</scope>
    <source>
        <tissue evidence="2">Brain</tissue>
    </source>
</reference>
<protein>
    <submittedName>
        <fullName evidence="2">Uncharacterized protein</fullName>
    </submittedName>
</protein>
<organism evidence="2">
    <name type="scientific">Nothobranchius kadleci</name>
    <name type="common">African annual killifish</name>
    <dbReference type="NCBI Taxonomy" id="1051664"/>
    <lineage>
        <taxon>Eukaryota</taxon>
        <taxon>Metazoa</taxon>
        <taxon>Chordata</taxon>
        <taxon>Craniata</taxon>
        <taxon>Vertebrata</taxon>
        <taxon>Euteleostomi</taxon>
        <taxon>Actinopterygii</taxon>
        <taxon>Neopterygii</taxon>
        <taxon>Teleostei</taxon>
        <taxon>Neoteleostei</taxon>
        <taxon>Acanthomorphata</taxon>
        <taxon>Ovalentaria</taxon>
        <taxon>Atherinomorphae</taxon>
        <taxon>Cyprinodontiformes</taxon>
        <taxon>Nothobranchiidae</taxon>
        <taxon>Nothobranchius</taxon>
    </lineage>
</organism>
<dbReference type="AlphaFoldDB" id="A0A1A8DQR8"/>
<feature type="non-terminal residue" evidence="2">
    <location>
        <position position="1"/>
    </location>
</feature>
<feature type="region of interest" description="Disordered" evidence="1">
    <location>
        <begin position="1"/>
        <end position="21"/>
    </location>
</feature>
<evidence type="ECO:0000313" key="2">
    <source>
        <dbReference type="EMBL" id="SBQ36362.1"/>
    </source>
</evidence>
<accession>A0A1A8DQR8</accession>
<name>A0A1A8DQR8_NOTKA</name>
<evidence type="ECO:0000256" key="1">
    <source>
        <dbReference type="SAM" id="MobiDB-lite"/>
    </source>
</evidence>
<reference evidence="2" key="2">
    <citation type="submission" date="2016-06" db="EMBL/GenBank/DDBJ databases">
        <title>The genome of a short-lived fish provides insights into sex chromosome evolution and the genetic control of aging.</title>
        <authorList>
            <person name="Reichwald K."/>
            <person name="Felder M."/>
            <person name="Petzold A."/>
            <person name="Koch P."/>
            <person name="Groth M."/>
            <person name="Platzer M."/>
        </authorList>
    </citation>
    <scope>NUCLEOTIDE SEQUENCE</scope>
    <source>
        <tissue evidence="2">Brain</tissue>
    </source>
</reference>
<sequence>ATGVVTPRQSKNGKRGGAEGKAVMVGRELEQMNRCSY</sequence>
<proteinExistence type="predicted"/>
<dbReference type="EMBL" id="HAEA01007882">
    <property type="protein sequence ID" value="SBQ36362.1"/>
    <property type="molecule type" value="Transcribed_RNA"/>
</dbReference>
<feature type="non-terminal residue" evidence="2">
    <location>
        <position position="37"/>
    </location>
</feature>
<gene>
    <name evidence="2" type="primary">Nfu_g_1_022100</name>
</gene>